<evidence type="ECO:0000256" key="3">
    <source>
        <dbReference type="ARBA" id="ARBA00022553"/>
    </source>
</evidence>
<dbReference type="InterPro" id="IPR005467">
    <property type="entry name" value="His_kinase_dom"/>
</dbReference>
<dbReference type="Pfam" id="PF00512">
    <property type="entry name" value="HisKA"/>
    <property type="match status" value="1"/>
</dbReference>
<dbReference type="Proteomes" id="UP000287188">
    <property type="component" value="Unassembled WGS sequence"/>
</dbReference>
<keyword evidence="5" id="KW-0418">Kinase</keyword>
<evidence type="ECO:0000313" key="10">
    <source>
        <dbReference type="EMBL" id="GCE21252.1"/>
    </source>
</evidence>
<name>A0A402AQ80_9CHLR</name>
<dbReference type="SUPFAM" id="SSF47384">
    <property type="entry name" value="Homodimeric domain of signal transducing histidine kinase"/>
    <property type="match status" value="1"/>
</dbReference>
<dbReference type="Gene3D" id="1.10.287.130">
    <property type="match status" value="1"/>
</dbReference>
<dbReference type="InterPro" id="IPR000014">
    <property type="entry name" value="PAS"/>
</dbReference>
<dbReference type="EMBL" id="BIFS01000001">
    <property type="protein sequence ID" value="GCE21252.1"/>
    <property type="molecule type" value="Genomic_DNA"/>
</dbReference>
<evidence type="ECO:0000256" key="4">
    <source>
        <dbReference type="ARBA" id="ARBA00022679"/>
    </source>
</evidence>
<dbReference type="PRINTS" id="PR00344">
    <property type="entry name" value="BCTRLSENSOR"/>
</dbReference>
<evidence type="ECO:0000313" key="11">
    <source>
        <dbReference type="Proteomes" id="UP000287188"/>
    </source>
</evidence>
<keyword evidence="4" id="KW-0808">Transferase</keyword>
<evidence type="ECO:0000256" key="1">
    <source>
        <dbReference type="ARBA" id="ARBA00000085"/>
    </source>
</evidence>
<sequence length="634" mass="72249">MKQPGELSGSLPVPLALLRDNQQAFFDMMSAEVGLWSWSKDSGAITILNERMAALLGLPGTQSITLESFFQDVYPEDYHHAWQTFNQAIMGQYEWSFELRLAREDQPLLWLSFQSQAVFNKQGKMVRLLGLAHDITIQREFEEQQARELKVLHFLLEHITSGIFYFNHDWRCTYMDHQAEINFRLSFERVRDRYISEVVQLFHVDGQGTDMGVPSLAQWAIKTQRPSSFELFYVPLQRWLMGHLYPTDSGIILCFIDITRARQTEQALRASEIKFRRLADSNVIGIVVFNVQGGIVEANKMFLDMLGYTHEDVLQGKLGWVTHTPPEYLDADFQAFEQLKETGVFLPYEKEFLTSKGERISVSLAGAALDVGAETSIAYVMDMTQHLELERHRAILMSILGHELRTPLTAISGTLQLVQRRVNSYKHKHDNLPADVERLLRTFSEAIELSIRHTHIQNRLIHDMLDTASLSLDKLKLTMTPCDFSRVITDVADDFQIIYPGQEIILHLPPKEVMVMADPDRLSQVIANYLSNALKYNQPNKPIVIELLASHDEARCMVLDQGPGLSLEDQQHIWLPFMRVKDTKDWSGSGTNLGLGLYICRVLMERQGGSVGVESTPGHGATFWASIPLAREKG</sequence>
<dbReference type="PANTHER" id="PTHR43304:SF1">
    <property type="entry name" value="PAC DOMAIN-CONTAINING PROTEIN"/>
    <property type="match status" value="1"/>
</dbReference>
<dbReference type="AlphaFoldDB" id="A0A402AQ80"/>
<evidence type="ECO:0000256" key="6">
    <source>
        <dbReference type="ARBA" id="ARBA00023012"/>
    </source>
</evidence>
<dbReference type="Gene3D" id="3.30.565.10">
    <property type="entry name" value="Histidine kinase-like ATPase, C-terminal domain"/>
    <property type="match status" value="1"/>
</dbReference>
<dbReference type="InterPro" id="IPR000700">
    <property type="entry name" value="PAS-assoc_C"/>
</dbReference>
<dbReference type="InterPro" id="IPR036097">
    <property type="entry name" value="HisK_dim/P_sf"/>
</dbReference>
<dbReference type="CDD" id="cd00082">
    <property type="entry name" value="HisKA"/>
    <property type="match status" value="1"/>
</dbReference>
<comment type="caution">
    <text evidence="10">The sequence shown here is derived from an EMBL/GenBank/DDBJ whole genome shotgun (WGS) entry which is preliminary data.</text>
</comment>
<dbReference type="PROSITE" id="PS50109">
    <property type="entry name" value="HIS_KIN"/>
    <property type="match status" value="1"/>
</dbReference>
<dbReference type="EC" id="2.7.13.3" evidence="2"/>
<dbReference type="InterPro" id="IPR035965">
    <property type="entry name" value="PAS-like_dom_sf"/>
</dbReference>
<feature type="domain" description="PAS" evidence="8">
    <location>
        <begin position="271"/>
        <end position="314"/>
    </location>
</feature>
<dbReference type="InterPro" id="IPR013655">
    <property type="entry name" value="PAS_fold_3"/>
</dbReference>
<feature type="domain" description="Histidine kinase" evidence="7">
    <location>
        <begin position="399"/>
        <end position="631"/>
    </location>
</feature>
<dbReference type="SUPFAM" id="SSF55874">
    <property type="entry name" value="ATPase domain of HSP90 chaperone/DNA topoisomerase II/histidine kinase"/>
    <property type="match status" value="1"/>
</dbReference>
<dbReference type="InterPro" id="IPR036890">
    <property type="entry name" value="HATPase_C_sf"/>
</dbReference>
<dbReference type="SMART" id="SM00387">
    <property type="entry name" value="HATPase_c"/>
    <property type="match status" value="1"/>
</dbReference>
<reference evidence="11" key="1">
    <citation type="submission" date="2018-12" db="EMBL/GenBank/DDBJ databases">
        <title>Tengunoibacter tsumagoiensis gen. nov., sp. nov., Dictyobacter kobayashii sp. nov., D. alpinus sp. nov., and D. joshuensis sp. nov. and description of Dictyobacteraceae fam. nov. within the order Ktedonobacterales isolated from Tengu-no-mugimeshi.</title>
        <authorList>
            <person name="Wang C.M."/>
            <person name="Zheng Y."/>
            <person name="Sakai Y."/>
            <person name="Toyoda A."/>
            <person name="Minakuchi Y."/>
            <person name="Abe K."/>
            <person name="Yokota A."/>
            <person name="Yabe S."/>
        </authorList>
    </citation>
    <scope>NUCLEOTIDE SEQUENCE [LARGE SCALE GENOMIC DNA]</scope>
    <source>
        <strain evidence="11">Uno11</strain>
    </source>
</reference>
<evidence type="ECO:0000259" key="8">
    <source>
        <dbReference type="PROSITE" id="PS50112"/>
    </source>
</evidence>
<dbReference type="Pfam" id="PF02518">
    <property type="entry name" value="HATPase_c"/>
    <property type="match status" value="1"/>
</dbReference>
<feature type="domain" description="PAC" evidence="9">
    <location>
        <begin position="95"/>
        <end position="147"/>
    </location>
</feature>
<dbReference type="OrthoDB" id="9815750at2"/>
<organism evidence="10 11">
    <name type="scientific">Dictyobacter kobayashii</name>
    <dbReference type="NCBI Taxonomy" id="2014872"/>
    <lineage>
        <taxon>Bacteria</taxon>
        <taxon>Bacillati</taxon>
        <taxon>Chloroflexota</taxon>
        <taxon>Ktedonobacteria</taxon>
        <taxon>Ktedonobacterales</taxon>
        <taxon>Dictyobacteraceae</taxon>
        <taxon>Dictyobacter</taxon>
    </lineage>
</organism>
<gene>
    <name evidence="10" type="ORF">KDK_50520</name>
</gene>
<dbReference type="InterPro" id="IPR004358">
    <property type="entry name" value="Sig_transdc_His_kin-like_C"/>
</dbReference>
<dbReference type="NCBIfam" id="TIGR00229">
    <property type="entry name" value="sensory_box"/>
    <property type="match status" value="1"/>
</dbReference>
<proteinExistence type="predicted"/>
<keyword evidence="6" id="KW-0902">Two-component regulatory system</keyword>
<dbReference type="InterPro" id="IPR003594">
    <property type="entry name" value="HATPase_dom"/>
</dbReference>
<evidence type="ECO:0000259" key="7">
    <source>
        <dbReference type="PROSITE" id="PS50109"/>
    </source>
</evidence>
<dbReference type="PROSITE" id="PS50112">
    <property type="entry name" value="PAS"/>
    <property type="match status" value="1"/>
</dbReference>
<dbReference type="PANTHER" id="PTHR43304">
    <property type="entry name" value="PHYTOCHROME-LIKE PROTEIN CPH1"/>
    <property type="match status" value="1"/>
</dbReference>
<keyword evidence="11" id="KW-1185">Reference proteome</keyword>
<dbReference type="GO" id="GO:0000155">
    <property type="term" value="F:phosphorelay sensor kinase activity"/>
    <property type="evidence" value="ECO:0007669"/>
    <property type="project" value="InterPro"/>
</dbReference>
<dbReference type="CDD" id="cd00075">
    <property type="entry name" value="HATPase"/>
    <property type="match status" value="1"/>
</dbReference>
<dbReference type="RefSeq" id="WP_126552792.1">
    <property type="nucleotide sequence ID" value="NZ_BIFS01000001.1"/>
</dbReference>
<keyword evidence="3" id="KW-0597">Phosphoprotein</keyword>
<dbReference type="InterPro" id="IPR003661">
    <property type="entry name" value="HisK_dim/P_dom"/>
</dbReference>
<evidence type="ECO:0000256" key="5">
    <source>
        <dbReference type="ARBA" id="ARBA00022777"/>
    </source>
</evidence>
<dbReference type="SMART" id="SM00091">
    <property type="entry name" value="PAS"/>
    <property type="match status" value="3"/>
</dbReference>
<dbReference type="Pfam" id="PF13426">
    <property type="entry name" value="PAS_9"/>
    <property type="match status" value="1"/>
</dbReference>
<dbReference type="PROSITE" id="PS50113">
    <property type="entry name" value="PAC"/>
    <property type="match status" value="1"/>
</dbReference>
<dbReference type="CDD" id="cd00130">
    <property type="entry name" value="PAS"/>
    <property type="match status" value="2"/>
</dbReference>
<accession>A0A402AQ80</accession>
<protein>
    <recommendedName>
        <fullName evidence="2">histidine kinase</fullName>
        <ecNumber evidence="2">2.7.13.3</ecNumber>
    </recommendedName>
</protein>
<dbReference type="InterPro" id="IPR052162">
    <property type="entry name" value="Sensor_kinase/Photoreceptor"/>
</dbReference>
<dbReference type="SUPFAM" id="SSF55785">
    <property type="entry name" value="PYP-like sensor domain (PAS domain)"/>
    <property type="match status" value="3"/>
</dbReference>
<dbReference type="SMART" id="SM00388">
    <property type="entry name" value="HisKA"/>
    <property type="match status" value="1"/>
</dbReference>
<evidence type="ECO:0000256" key="2">
    <source>
        <dbReference type="ARBA" id="ARBA00012438"/>
    </source>
</evidence>
<comment type="catalytic activity">
    <reaction evidence="1">
        <text>ATP + protein L-histidine = ADP + protein N-phospho-L-histidine.</text>
        <dbReference type="EC" id="2.7.13.3"/>
    </reaction>
</comment>
<evidence type="ECO:0000259" key="9">
    <source>
        <dbReference type="PROSITE" id="PS50113"/>
    </source>
</evidence>
<dbReference type="Pfam" id="PF08447">
    <property type="entry name" value="PAS_3"/>
    <property type="match status" value="1"/>
</dbReference>
<dbReference type="Gene3D" id="3.30.450.20">
    <property type="entry name" value="PAS domain"/>
    <property type="match status" value="3"/>
</dbReference>